<proteinExistence type="inferred from homology"/>
<dbReference type="PANTHER" id="PTHR18964">
    <property type="entry name" value="ROK (REPRESSOR, ORF, KINASE) FAMILY"/>
    <property type="match status" value="1"/>
</dbReference>
<sequence>MPVAGEPAEGGDYVVAVDLGGTLTKVAYAGADGTVSGVVRLPTRMVDGQASVSWLASVVDDAVEARPGAVCVGYGVVVPGIIDVPRGVVRAAPNVGWYDVPLRHRLSDLTGRTGTVAHDVRSGGLAEWRVGAAVGARNLLFLPLGTGIAGAMVVDGRMVDADGYAGEIGHIAVPAAGDAACLCGQQGCLETVASASGVARTHARLSGGPAVEAREVADRARAGEPAAVEAFALAVQALVEALTTYATLLGPETVVVGGGLAGAFDLLGPPIAAGLDARMSFQRRPSLVPARLGADAGVIGAGLVAWDLIGEDEGP</sequence>
<keyword evidence="2" id="KW-0808">Transferase</keyword>
<dbReference type="Gene3D" id="3.30.420.40">
    <property type="match status" value="2"/>
</dbReference>
<dbReference type="RefSeq" id="WP_210057154.1">
    <property type="nucleotide sequence ID" value="NZ_BAAAMH010000010.1"/>
</dbReference>
<keyword evidence="3" id="KW-1185">Reference proteome</keyword>
<comment type="similarity">
    <text evidence="1">Belongs to the ROK (NagC/XylR) family.</text>
</comment>
<dbReference type="InterPro" id="IPR043129">
    <property type="entry name" value="ATPase_NBD"/>
</dbReference>
<evidence type="ECO:0000313" key="3">
    <source>
        <dbReference type="Proteomes" id="UP000758168"/>
    </source>
</evidence>
<evidence type="ECO:0000256" key="1">
    <source>
        <dbReference type="ARBA" id="ARBA00006479"/>
    </source>
</evidence>
<reference evidence="2 3" key="1">
    <citation type="submission" date="2021-03" db="EMBL/GenBank/DDBJ databases">
        <title>Sequencing the genomes of 1000 actinobacteria strains.</title>
        <authorList>
            <person name="Klenk H.-P."/>
        </authorList>
    </citation>
    <scope>NUCLEOTIDE SEQUENCE [LARGE SCALE GENOMIC DNA]</scope>
    <source>
        <strain evidence="2 3">DSM 12936</strain>
    </source>
</reference>
<evidence type="ECO:0000313" key="2">
    <source>
        <dbReference type="EMBL" id="MBP2417997.1"/>
    </source>
</evidence>
<dbReference type="Proteomes" id="UP000758168">
    <property type="component" value="Unassembled WGS sequence"/>
</dbReference>
<gene>
    <name evidence="2" type="ORF">JOF54_002919</name>
</gene>
<dbReference type="PANTHER" id="PTHR18964:SF149">
    <property type="entry name" value="BIFUNCTIONAL UDP-N-ACETYLGLUCOSAMINE 2-EPIMERASE_N-ACETYLMANNOSAMINE KINASE"/>
    <property type="match status" value="1"/>
</dbReference>
<dbReference type="Pfam" id="PF00480">
    <property type="entry name" value="ROK"/>
    <property type="match status" value="1"/>
</dbReference>
<name>A0ABS4ZAC0_9ACTN</name>
<organism evidence="2 3">
    <name type="scientific">Microlunatus capsulatus</name>
    <dbReference type="NCBI Taxonomy" id="99117"/>
    <lineage>
        <taxon>Bacteria</taxon>
        <taxon>Bacillati</taxon>
        <taxon>Actinomycetota</taxon>
        <taxon>Actinomycetes</taxon>
        <taxon>Propionibacteriales</taxon>
        <taxon>Propionibacteriaceae</taxon>
        <taxon>Microlunatus</taxon>
    </lineage>
</organism>
<dbReference type="InterPro" id="IPR000600">
    <property type="entry name" value="ROK"/>
</dbReference>
<accession>A0ABS4ZAC0</accession>
<dbReference type="GO" id="GO:0004340">
    <property type="term" value="F:glucokinase activity"/>
    <property type="evidence" value="ECO:0007669"/>
    <property type="project" value="UniProtKB-EC"/>
</dbReference>
<dbReference type="SUPFAM" id="SSF53067">
    <property type="entry name" value="Actin-like ATPase domain"/>
    <property type="match status" value="1"/>
</dbReference>
<dbReference type="EC" id="2.7.1.2" evidence="2"/>
<comment type="caution">
    <text evidence="2">The sequence shown here is derived from an EMBL/GenBank/DDBJ whole genome shotgun (WGS) entry which is preliminary data.</text>
</comment>
<dbReference type="EMBL" id="JAGIOB010000001">
    <property type="protein sequence ID" value="MBP2417997.1"/>
    <property type="molecule type" value="Genomic_DNA"/>
</dbReference>
<protein>
    <submittedName>
        <fullName evidence="2">Glucokinase</fullName>
        <ecNumber evidence="2">2.7.1.2</ecNumber>
    </submittedName>
</protein>